<dbReference type="OrthoDB" id="6593860at2759"/>
<dbReference type="AlphaFoldDB" id="A0A8R2JNS4"/>
<organism evidence="3 4">
    <name type="scientific">Acyrthosiphon pisum</name>
    <name type="common">Pea aphid</name>
    <dbReference type="NCBI Taxonomy" id="7029"/>
    <lineage>
        <taxon>Eukaryota</taxon>
        <taxon>Metazoa</taxon>
        <taxon>Ecdysozoa</taxon>
        <taxon>Arthropoda</taxon>
        <taxon>Hexapoda</taxon>
        <taxon>Insecta</taxon>
        <taxon>Pterygota</taxon>
        <taxon>Neoptera</taxon>
        <taxon>Paraneoptera</taxon>
        <taxon>Hemiptera</taxon>
        <taxon>Sternorrhyncha</taxon>
        <taxon>Aphidomorpha</taxon>
        <taxon>Aphidoidea</taxon>
        <taxon>Aphididae</taxon>
        <taxon>Macrosiphini</taxon>
        <taxon>Acyrthosiphon</taxon>
    </lineage>
</organism>
<dbReference type="GeneID" id="115033707"/>
<name>A0A8R2JNS4_ACYPI</name>
<dbReference type="Proteomes" id="UP000007819">
    <property type="component" value="Chromosome X"/>
</dbReference>
<protein>
    <submittedName>
        <fullName evidence="3">Uncharacterized protein</fullName>
    </submittedName>
</protein>
<accession>A0A8R2JNS4</accession>
<reference evidence="4" key="1">
    <citation type="submission" date="2010-06" db="EMBL/GenBank/DDBJ databases">
        <authorList>
            <person name="Jiang H."/>
            <person name="Abraham K."/>
            <person name="Ali S."/>
            <person name="Alsbrooks S.L."/>
            <person name="Anim B.N."/>
            <person name="Anosike U.S."/>
            <person name="Attaway T."/>
            <person name="Bandaranaike D.P."/>
            <person name="Battles P.K."/>
            <person name="Bell S.N."/>
            <person name="Bell A.V."/>
            <person name="Beltran B."/>
            <person name="Bickham C."/>
            <person name="Bustamante Y."/>
            <person name="Caleb T."/>
            <person name="Canada A."/>
            <person name="Cardenas V."/>
            <person name="Carter K."/>
            <person name="Chacko J."/>
            <person name="Chandrabose M.N."/>
            <person name="Chavez D."/>
            <person name="Chavez A."/>
            <person name="Chen L."/>
            <person name="Chu H.-S."/>
            <person name="Claassen K.J."/>
            <person name="Cockrell R."/>
            <person name="Collins M."/>
            <person name="Cooper J.A."/>
            <person name="Cree A."/>
            <person name="Curry S.M."/>
            <person name="Da Y."/>
            <person name="Dao M.D."/>
            <person name="Das B."/>
            <person name="Davila M.-L."/>
            <person name="Davy-Carroll L."/>
            <person name="Denson S."/>
            <person name="Dinh H."/>
            <person name="Ebong V.E."/>
            <person name="Edwards J.R."/>
            <person name="Egan A."/>
            <person name="El-Daye J."/>
            <person name="Escobedo L."/>
            <person name="Fernandez S."/>
            <person name="Fernando P.R."/>
            <person name="Flagg N."/>
            <person name="Forbes L.D."/>
            <person name="Fowler R.G."/>
            <person name="Fu Q."/>
            <person name="Gabisi R.A."/>
            <person name="Ganer J."/>
            <person name="Garbino Pronczuk A."/>
            <person name="Garcia R.M."/>
            <person name="Garner T."/>
            <person name="Garrett T.E."/>
            <person name="Gonzalez D.A."/>
            <person name="Hamid H."/>
            <person name="Hawkins E.S."/>
            <person name="Hirani K."/>
            <person name="Hogues M.E."/>
            <person name="Hollins B."/>
            <person name="Hsiao C.-H."/>
            <person name="Jabil R."/>
            <person name="James M.L."/>
            <person name="Jhangiani S.N."/>
            <person name="Johnson B."/>
            <person name="Johnson Q."/>
            <person name="Joshi V."/>
            <person name="Kalu J.B."/>
            <person name="Kam C."/>
            <person name="Kashfia A."/>
            <person name="Keebler J."/>
            <person name="Kisamo H."/>
            <person name="Kovar C.L."/>
            <person name="Lago L.A."/>
            <person name="Lai C.-Y."/>
            <person name="Laidlaw J."/>
            <person name="Lara F."/>
            <person name="Le T.-K."/>
            <person name="Lee S.L."/>
            <person name="Legall F.H."/>
            <person name="Lemon S.J."/>
            <person name="Lewis L.R."/>
            <person name="Li B."/>
            <person name="Liu Y."/>
            <person name="Liu Y.-S."/>
            <person name="Lopez J."/>
            <person name="Lozado R.J."/>
            <person name="Lu J."/>
            <person name="Madu R.C."/>
            <person name="Maheshwari M."/>
            <person name="Maheshwari R."/>
            <person name="Malloy K."/>
            <person name="Martinez E."/>
            <person name="Mathew T."/>
            <person name="Mercado I.C."/>
            <person name="Mercado C."/>
            <person name="Meyer B."/>
            <person name="Montgomery K."/>
            <person name="Morgan M.B."/>
            <person name="Munidasa M."/>
            <person name="Nazareth L.V."/>
            <person name="Nelson J."/>
            <person name="Ng B.M."/>
            <person name="Nguyen N.B."/>
            <person name="Nguyen P.Q."/>
            <person name="Nguyen T."/>
            <person name="Obregon M."/>
            <person name="Okwuonu G.O."/>
            <person name="Onwere C.G."/>
            <person name="Orozco G."/>
            <person name="Parra A."/>
            <person name="Patel S."/>
            <person name="Patil S."/>
            <person name="Perez A."/>
            <person name="Perez Y."/>
            <person name="Pham C."/>
            <person name="Primus E.L."/>
            <person name="Pu L.-L."/>
            <person name="Puazo M."/>
            <person name="Qin X."/>
            <person name="Quiroz J.B."/>
            <person name="Reese J."/>
            <person name="Richards S."/>
            <person name="Rives C.M."/>
            <person name="Robberts R."/>
            <person name="Ruiz S.J."/>
            <person name="Ruiz M.J."/>
            <person name="Santibanez J."/>
            <person name="Schneider B.W."/>
            <person name="Sisson I."/>
            <person name="Smith M."/>
            <person name="Sodergren E."/>
            <person name="Song X.-Z."/>
            <person name="Song B.B."/>
            <person name="Summersgill H."/>
            <person name="Thelus R."/>
            <person name="Thornton R.D."/>
            <person name="Trejos Z.Y."/>
            <person name="Usmani K."/>
            <person name="Vattathil S."/>
            <person name="Villasana D."/>
            <person name="Walker D.L."/>
            <person name="Wang S."/>
            <person name="Wang K."/>
            <person name="White C.S."/>
            <person name="Williams A.C."/>
            <person name="Williamson J."/>
            <person name="Wilson K."/>
            <person name="Woghiren I.O."/>
            <person name="Woodworth J.R."/>
            <person name="Worley K.C."/>
            <person name="Wright R.A."/>
            <person name="Wu W."/>
            <person name="Young L."/>
            <person name="Zhang L."/>
            <person name="Zhang J."/>
            <person name="Zhu Y."/>
            <person name="Muzny D.M."/>
            <person name="Weinstock G."/>
            <person name="Gibbs R.A."/>
        </authorList>
    </citation>
    <scope>NUCLEOTIDE SEQUENCE [LARGE SCALE GENOMIC DNA]</scope>
    <source>
        <strain evidence="4">LSR1</strain>
    </source>
</reference>
<sequence>MAVVEKQLVFTDDEKVECYVLNCPVQLDDFEMTNICFPFSSQLIEETLCGLNVTQTCNGGPSADHFKGVIVKHTNLDITNVWRHVKCPMLTSGNSQKCNWCKKLFSLYRVNKQRLGSGQKKYIGPTLTPTRALRLQQMVKSKHSVQKSNLRKQNIINNLVSELSKKNEVMKMLTDASVQNILQKSNLNEPQRTLIQEIISTSKASNLTHRRYSDNWILLCILLHIRSPKEYKFLRKQQFLPLPSPKTIKRYLSLMNTTCGFDDKFFQLLKKKIDLLRTEERHGILVFDEIFLRESLSVNTNKLTYIGFEDLGDGIKSERYGEKADHGLVFLFRSLASSYSQPIAMFASKGPVPGKILAQLILKSIALLENIGAKVDGIVSDGASSNRKVWKEFGVSGEFENVKNYFTHPLDKNRNIFMFSDAPHLMKTVRNRIYNKKYLKVSWNICIIFQKWSNIFPMNKTCP</sequence>
<dbReference type="RefSeq" id="XP_029342885.1">
    <property type="nucleotide sequence ID" value="XM_029487025.1"/>
</dbReference>
<dbReference type="KEGG" id="api:115033707"/>
<dbReference type="InterPro" id="IPR048365">
    <property type="entry name" value="TNP-like_RNaseH_N"/>
</dbReference>
<dbReference type="EnsemblMetazoa" id="XM_029487025.1">
    <property type="protein sequence ID" value="XP_029342885.1"/>
    <property type="gene ID" value="LOC115033707"/>
</dbReference>
<evidence type="ECO:0000313" key="3">
    <source>
        <dbReference type="EnsemblMetazoa" id="XP_029342885.1"/>
    </source>
</evidence>
<evidence type="ECO:0000259" key="2">
    <source>
        <dbReference type="Pfam" id="PF21787"/>
    </source>
</evidence>
<reference evidence="3" key="2">
    <citation type="submission" date="2022-06" db="UniProtKB">
        <authorList>
            <consortium name="EnsemblMetazoa"/>
        </authorList>
    </citation>
    <scope>IDENTIFICATION</scope>
</reference>
<proteinExistence type="predicted"/>
<keyword evidence="4" id="KW-1185">Reference proteome</keyword>
<dbReference type="Pfam" id="PF12017">
    <property type="entry name" value="Tnp_P_element"/>
    <property type="match status" value="1"/>
</dbReference>
<feature type="domain" description="THAP9-like helix-turn-helix" evidence="1">
    <location>
        <begin position="177"/>
        <end position="250"/>
    </location>
</feature>
<feature type="domain" description="Transposable element P transposase-like RNase H" evidence="2">
    <location>
        <begin position="258"/>
        <end position="394"/>
    </location>
</feature>
<evidence type="ECO:0000313" key="4">
    <source>
        <dbReference type="Proteomes" id="UP000007819"/>
    </source>
</evidence>
<dbReference type="Pfam" id="PF21787">
    <property type="entry name" value="TNP-like_RNaseH_N"/>
    <property type="match status" value="1"/>
</dbReference>
<evidence type="ECO:0000259" key="1">
    <source>
        <dbReference type="Pfam" id="PF12017"/>
    </source>
</evidence>
<dbReference type="InterPro" id="IPR021896">
    <property type="entry name" value="THAP9-like_HTH"/>
</dbReference>